<dbReference type="SUPFAM" id="SSF103473">
    <property type="entry name" value="MFS general substrate transporter"/>
    <property type="match status" value="1"/>
</dbReference>
<feature type="transmembrane region" description="Helical" evidence="7">
    <location>
        <begin position="97"/>
        <end position="116"/>
    </location>
</feature>
<evidence type="ECO:0000256" key="3">
    <source>
        <dbReference type="ARBA" id="ARBA00022475"/>
    </source>
</evidence>
<sequence length="189" mass="19894">MEFRRLSVHRLASRSRAGRMIEASAAPDVAFWIDAIGRLVVATAAGMVLGWERSRENRQIMGLRTLGLVGLASCIAVQAIVHSGLPNVNADAAGRAMQGILSGVGFIGAGAVLRVGQGQEVHGLATAACIWVTATIGAAAGLAVWPLIIGGVSLAMLVLFVGAPLERRIRERARLTPAETDRKDVERKP</sequence>
<dbReference type="InterPro" id="IPR003416">
    <property type="entry name" value="MgtC/SapB/SrpB/YhiD_fam"/>
</dbReference>
<dbReference type="Proteomes" id="UP000517753">
    <property type="component" value="Unassembled WGS sequence"/>
</dbReference>
<keyword evidence="7" id="KW-0997">Cell inner membrane</keyword>
<evidence type="ECO:0000256" key="7">
    <source>
        <dbReference type="RuleBase" id="RU365041"/>
    </source>
</evidence>
<evidence type="ECO:0000256" key="5">
    <source>
        <dbReference type="ARBA" id="ARBA00022989"/>
    </source>
</evidence>
<comment type="caution">
    <text evidence="9">The sequence shown here is derived from an EMBL/GenBank/DDBJ whole genome shotgun (WGS) entry which is preliminary data.</text>
</comment>
<comment type="similarity">
    <text evidence="2 7">Belongs to the MgtC/SapB family.</text>
</comment>
<keyword evidence="4 7" id="KW-0812">Transmembrane</keyword>
<feature type="transmembrane region" description="Helical" evidence="7">
    <location>
        <begin position="63"/>
        <end position="85"/>
    </location>
</feature>
<reference evidence="9 10" key="1">
    <citation type="submission" date="2020-08" db="EMBL/GenBank/DDBJ databases">
        <title>The Agave Microbiome: Exploring the role of microbial communities in plant adaptations to desert environments.</title>
        <authorList>
            <person name="Partida-Martinez L.P."/>
        </authorList>
    </citation>
    <scope>NUCLEOTIDE SEQUENCE [LARGE SCALE GENOMIC DNA]</scope>
    <source>
        <strain evidence="9 10">AS2.3</strain>
    </source>
</reference>
<evidence type="ECO:0000259" key="8">
    <source>
        <dbReference type="Pfam" id="PF02308"/>
    </source>
</evidence>
<feature type="domain" description="MgtC/SapB/SrpB/YhiD N-terminal" evidence="8">
    <location>
        <begin position="39"/>
        <end position="167"/>
    </location>
</feature>
<feature type="transmembrane region" description="Helical" evidence="7">
    <location>
        <begin position="123"/>
        <end position="141"/>
    </location>
</feature>
<keyword evidence="3" id="KW-1003">Cell membrane</keyword>
<comment type="subcellular location">
    <subcellularLocation>
        <location evidence="7">Cell inner membrane</location>
        <topology evidence="7">Multi-pass membrane protein</topology>
    </subcellularLocation>
    <subcellularLocation>
        <location evidence="1">Cell membrane</location>
        <topology evidence="1">Multi-pass membrane protein</topology>
    </subcellularLocation>
</comment>
<gene>
    <name evidence="9" type="ORF">HD841_004193</name>
</gene>
<keyword evidence="6 7" id="KW-0472">Membrane</keyword>
<proteinExistence type="inferred from homology"/>
<protein>
    <recommendedName>
        <fullName evidence="7">Protein MgtC</fullName>
    </recommendedName>
</protein>
<feature type="transmembrane region" description="Helical" evidence="7">
    <location>
        <begin position="147"/>
        <end position="165"/>
    </location>
</feature>
<evidence type="ECO:0000313" key="10">
    <source>
        <dbReference type="Proteomes" id="UP000517753"/>
    </source>
</evidence>
<dbReference type="PANTHER" id="PTHR33778">
    <property type="entry name" value="PROTEIN MGTC"/>
    <property type="match status" value="1"/>
</dbReference>
<dbReference type="PRINTS" id="PR01837">
    <property type="entry name" value="MGTCSAPBPROT"/>
</dbReference>
<keyword evidence="5 7" id="KW-1133">Transmembrane helix</keyword>
<evidence type="ECO:0000313" key="9">
    <source>
        <dbReference type="EMBL" id="NYD92368.1"/>
    </source>
</evidence>
<evidence type="ECO:0000256" key="4">
    <source>
        <dbReference type="ARBA" id="ARBA00022692"/>
    </source>
</evidence>
<dbReference type="Pfam" id="PF02308">
    <property type="entry name" value="MgtC"/>
    <property type="match status" value="1"/>
</dbReference>
<dbReference type="InterPro" id="IPR036259">
    <property type="entry name" value="MFS_trans_sf"/>
</dbReference>
<dbReference type="EMBL" id="JACCBY010000013">
    <property type="protein sequence ID" value="NYD92368.1"/>
    <property type="molecule type" value="Genomic_DNA"/>
</dbReference>
<organism evidence="9 10">
    <name type="scientific">Sphingomonas melonis</name>
    <dbReference type="NCBI Taxonomy" id="152682"/>
    <lineage>
        <taxon>Bacteria</taxon>
        <taxon>Pseudomonadati</taxon>
        <taxon>Pseudomonadota</taxon>
        <taxon>Alphaproteobacteria</taxon>
        <taxon>Sphingomonadales</taxon>
        <taxon>Sphingomonadaceae</taxon>
        <taxon>Sphingomonas</taxon>
    </lineage>
</organism>
<name>A0A7Y9FSI6_9SPHN</name>
<dbReference type="InterPro" id="IPR049177">
    <property type="entry name" value="MgtC_SapB_SrpB_YhiD_N"/>
</dbReference>
<dbReference type="PANTHER" id="PTHR33778:SF1">
    <property type="entry name" value="MAGNESIUM TRANSPORTER YHID-RELATED"/>
    <property type="match status" value="1"/>
</dbReference>
<evidence type="ECO:0000256" key="6">
    <source>
        <dbReference type="ARBA" id="ARBA00023136"/>
    </source>
</evidence>
<keyword evidence="10" id="KW-1185">Reference proteome</keyword>
<dbReference type="GO" id="GO:0005886">
    <property type="term" value="C:plasma membrane"/>
    <property type="evidence" value="ECO:0007669"/>
    <property type="project" value="UniProtKB-SubCell"/>
</dbReference>
<accession>A0A7Y9FSI6</accession>
<dbReference type="AlphaFoldDB" id="A0A7Y9FSI6"/>
<evidence type="ECO:0000256" key="1">
    <source>
        <dbReference type="ARBA" id="ARBA00004651"/>
    </source>
</evidence>
<evidence type="ECO:0000256" key="2">
    <source>
        <dbReference type="ARBA" id="ARBA00009298"/>
    </source>
</evidence>